<feature type="region of interest" description="Disordered" evidence="1">
    <location>
        <begin position="358"/>
        <end position="417"/>
    </location>
</feature>
<proteinExistence type="predicted"/>
<comment type="caution">
    <text evidence="2">The sequence shown here is derived from an EMBL/GenBank/DDBJ whole genome shotgun (WGS) entry which is preliminary data.</text>
</comment>
<sequence>MLTDFHSLIREPFGPYPTAYVLNDSWLPNASKHPVLKNVLMASGPRGTDITGLDETEHLYATKEAPPDVFFYGELLIESLDWLSERGLEWLEQDLRERDQKMHLQNRPNTSSGLTLRRLYGDTAQEGLRIKVIIRAEKRLEALYLSSKKNPTSMVFVAHPYPGLESKKTIVRRFNVESLEAVTCSLSRNYLLRWRLIHAMDFIKSAEIEQPSMEDLTISYYVAGYKTRILGNKRELYHRYIFDDQDDDIVDRDTGRTMTQRYLRHVSPIDVKGVFAAHAEWILAQQLLVPAGQRLVDIRQWYRFCQDAKRLRRQAREKAPRRKWGLPFGELDESYFTGGVDLSRFNISQEAKKKLQKCLTQKTTKQPSRKKQRTTSPTADDSFGKQPQQPHLNYDSDFSVRSSDSASTDSEDDLPDPDPMLIRTIPTFCWNIPELPSGGFVWHCPAHDCPAYIDLLEPTLENLEGLPPDVAQMLLNKTWENKQDPPVRSAFLRMANKHYQDHLKLANIKIVRVKGDQWTVEWDDPKRCLQERPKVLEPAPAPKPVVKEEEWDSDHLPSHVRRIRRESERLASSHNARRQYTSTRQPSRQGNRRR</sequence>
<feature type="compositionally biased region" description="Polar residues" evidence="1">
    <location>
        <begin position="572"/>
        <end position="594"/>
    </location>
</feature>
<gene>
    <name evidence="2" type="ORF">HGRIS_007923</name>
</gene>
<keyword evidence="3" id="KW-1185">Reference proteome</keyword>
<feature type="compositionally biased region" description="Polar residues" evidence="1">
    <location>
        <begin position="374"/>
        <end position="391"/>
    </location>
</feature>
<dbReference type="EMBL" id="JASNQZ010000011">
    <property type="protein sequence ID" value="KAL0951195.1"/>
    <property type="molecule type" value="Genomic_DNA"/>
</dbReference>
<feature type="compositionally biased region" description="Basic and acidic residues" evidence="1">
    <location>
        <begin position="545"/>
        <end position="557"/>
    </location>
</feature>
<evidence type="ECO:0000313" key="3">
    <source>
        <dbReference type="Proteomes" id="UP001556367"/>
    </source>
</evidence>
<feature type="region of interest" description="Disordered" evidence="1">
    <location>
        <begin position="533"/>
        <end position="594"/>
    </location>
</feature>
<evidence type="ECO:0000313" key="2">
    <source>
        <dbReference type="EMBL" id="KAL0951195.1"/>
    </source>
</evidence>
<evidence type="ECO:0000256" key="1">
    <source>
        <dbReference type="SAM" id="MobiDB-lite"/>
    </source>
</evidence>
<protein>
    <submittedName>
        <fullName evidence="2">Uncharacterized protein</fullName>
    </submittedName>
</protein>
<feature type="compositionally biased region" description="Low complexity" evidence="1">
    <location>
        <begin position="395"/>
        <end position="408"/>
    </location>
</feature>
<name>A0ABR3J6U5_9AGAR</name>
<dbReference type="Proteomes" id="UP001556367">
    <property type="component" value="Unassembled WGS sequence"/>
</dbReference>
<reference evidence="3" key="1">
    <citation type="submission" date="2024-06" db="EMBL/GenBank/DDBJ databases">
        <title>Multi-omics analyses provide insights into the biosynthesis of the anticancer antibiotic pleurotin in Hohenbuehelia grisea.</title>
        <authorList>
            <person name="Weaver J.A."/>
            <person name="Alberti F."/>
        </authorList>
    </citation>
    <scope>NUCLEOTIDE SEQUENCE [LARGE SCALE GENOMIC DNA]</scope>
    <source>
        <strain evidence="3">T-177</strain>
    </source>
</reference>
<accession>A0ABR3J6U5</accession>
<organism evidence="2 3">
    <name type="scientific">Hohenbuehelia grisea</name>
    <dbReference type="NCBI Taxonomy" id="104357"/>
    <lineage>
        <taxon>Eukaryota</taxon>
        <taxon>Fungi</taxon>
        <taxon>Dikarya</taxon>
        <taxon>Basidiomycota</taxon>
        <taxon>Agaricomycotina</taxon>
        <taxon>Agaricomycetes</taxon>
        <taxon>Agaricomycetidae</taxon>
        <taxon>Agaricales</taxon>
        <taxon>Pleurotineae</taxon>
        <taxon>Pleurotaceae</taxon>
        <taxon>Hohenbuehelia</taxon>
    </lineage>
</organism>